<dbReference type="GO" id="GO:0006281">
    <property type="term" value="P:DNA repair"/>
    <property type="evidence" value="ECO:0007669"/>
    <property type="project" value="TreeGrafter"/>
</dbReference>
<dbReference type="Proteomes" id="UP000765509">
    <property type="component" value="Unassembled WGS sequence"/>
</dbReference>
<dbReference type="InterPro" id="IPR027417">
    <property type="entry name" value="P-loop_NTPase"/>
</dbReference>
<feature type="domain" description="SNF2 N-terminal" evidence="4">
    <location>
        <begin position="1"/>
        <end position="116"/>
    </location>
</feature>
<dbReference type="GO" id="GO:0016787">
    <property type="term" value="F:hydrolase activity"/>
    <property type="evidence" value="ECO:0007669"/>
    <property type="project" value="UniProtKB-KW"/>
</dbReference>
<dbReference type="EMBL" id="AVOT02021506">
    <property type="protein sequence ID" value="MBW0510368.1"/>
    <property type="molecule type" value="Genomic_DNA"/>
</dbReference>
<accession>A0A9Q3HM18</accession>
<dbReference type="InterPro" id="IPR050628">
    <property type="entry name" value="SNF2_RAD54_helicase_TF"/>
</dbReference>
<dbReference type="Pfam" id="PF00176">
    <property type="entry name" value="SNF2-rel_dom"/>
    <property type="match status" value="1"/>
</dbReference>
<dbReference type="PANTHER" id="PTHR45626">
    <property type="entry name" value="TRANSCRIPTION TERMINATION FACTOR 2-RELATED"/>
    <property type="match status" value="1"/>
</dbReference>
<dbReference type="InterPro" id="IPR000330">
    <property type="entry name" value="SNF2_N"/>
</dbReference>
<keyword evidence="6" id="KW-1185">Reference proteome</keyword>
<comment type="caution">
    <text evidence="5">The sequence shown here is derived from an EMBL/GenBank/DDBJ whole genome shotgun (WGS) entry which is preliminary data.</text>
</comment>
<dbReference type="GO" id="GO:0005524">
    <property type="term" value="F:ATP binding"/>
    <property type="evidence" value="ECO:0007669"/>
    <property type="project" value="UniProtKB-KW"/>
</dbReference>
<gene>
    <name evidence="5" type="ORF">O181_050083</name>
</gene>
<evidence type="ECO:0000313" key="6">
    <source>
        <dbReference type="Proteomes" id="UP000765509"/>
    </source>
</evidence>
<evidence type="ECO:0000256" key="1">
    <source>
        <dbReference type="ARBA" id="ARBA00022741"/>
    </source>
</evidence>
<dbReference type="SUPFAM" id="SSF52540">
    <property type="entry name" value="P-loop containing nucleoside triphosphate hydrolases"/>
    <property type="match status" value="1"/>
</dbReference>
<dbReference type="GO" id="GO:0008094">
    <property type="term" value="F:ATP-dependent activity, acting on DNA"/>
    <property type="evidence" value="ECO:0007669"/>
    <property type="project" value="TreeGrafter"/>
</dbReference>
<organism evidence="5 6">
    <name type="scientific">Austropuccinia psidii MF-1</name>
    <dbReference type="NCBI Taxonomy" id="1389203"/>
    <lineage>
        <taxon>Eukaryota</taxon>
        <taxon>Fungi</taxon>
        <taxon>Dikarya</taxon>
        <taxon>Basidiomycota</taxon>
        <taxon>Pucciniomycotina</taxon>
        <taxon>Pucciniomycetes</taxon>
        <taxon>Pucciniales</taxon>
        <taxon>Sphaerophragmiaceae</taxon>
        <taxon>Austropuccinia</taxon>
    </lineage>
</organism>
<protein>
    <recommendedName>
        <fullName evidence="4">SNF2 N-terminal domain-containing protein</fullName>
    </recommendedName>
</protein>
<evidence type="ECO:0000313" key="5">
    <source>
        <dbReference type="EMBL" id="MBW0510368.1"/>
    </source>
</evidence>
<evidence type="ECO:0000256" key="2">
    <source>
        <dbReference type="ARBA" id="ARBA00022801"/>
    </source>
</evidence>
<sequence length="119" mass="13363">MGLGKIIQPIALIGTSKEWLITNPQCSMPTIIIFPPCFITNWQSEISKHSQAGALQAKIYHGPTRHSLSNDGLLKCDIIITLYNTITQEFKQTNTSTSFIFKINWPCIILDEAQRVSDL</sequence>
<evidence type="ECO:0000256" key="3">
    <source>
        <dbReference type="ARBA" id="ARBA00022840"/>
    </source>
</evidence>
<keyword evidence="2" id="KW-0378">Hydrolase</keyword>
<dbReference type="GO" id="GO:0005634">
    <property type="term" value="C:nucleus"/>
    <property type="evidence" value="ECO:0007669"/>
    <property type="project" value="TreeGrafter"/>
</dbReference>
<evidence type="ECO:0000259" key="4">
    <source>
        <dbReference type="Pfam" id="PF00176"/>
    </source>
</evidence>
<reference evidence="5" key="1">
    <citation type="submission" date="2021-03" db="EMBL/GenBank/DDBJ databases">
        <title>Draft genome sequence of rust myrtle Austropuccinia psidii MF-1, a brazilian biotype.</title>
        <authorList>
            <person name="Quecine M.C."/>
            <person name="Pachon D.M.R."/>
            <person name="Bonatelli M.L."/>
            <person name="Correr F.H."/>
            <person name="Franceschini L.M."/>
            <person name="Leite T.F."/>
            <person name="Margarido G.R.A."/>
            <person name="Almeida C.A."/>
            <person name="Ferrarezi J.A."/>
            <person name="Labate C.A."/>
        </authorList>
    </citation>
    <scope>NUCLEOTIDE SEQUENCE</scope>
    <source>
        <strain evidence="5">MF-1</strain>
    </source>
</reference>
<keyword evidence="1" id="KW-0547">Nucleotide-binding</keyword>
<keyword evidence="3" id="KW-0067">ATP-binding</keyword>
<dbReference type="InterPro" id="IPR038718">
    <property type="entry name" value="SNF2-like_sf"/>
</dbReference>
<dbReference type="AlphaFoldDB" id="A0A9Q3HM18"/>
<dbReference type="Gene3D" id="3.40.50.10810">
    <property type="entry name" value="Tandem AAA-ATPase domain"/>
    <property type="match status" value="1"/>
</dbReference>
<name>A0A9Q3HM18_9BASI</name>
<dbReference type="OrthoDB" id="448448at2759"/>
<proteinExistence type="predicted"/>
<dbReference type="PANTHER" id="PTHR45626:SF22">
    <property type="entry name" value="DNA REPAIR PROTEIN RAD5"/>
    <property type="match status" value="1"/>
</dbReference>